<keyword evidence="3" id="KW-1185">Reference proteome</keyword>
<dbReference type="Proteomes" id="UP000051587">
    <property type="component" value="Unassembled WGS sequence"/>
</dbReference>
<dbReference type="RefSeq" id="WP_058263363.1">
    <property type="nucleotide sequence ID" value="NZ_CP051181.1"/>
</dbReference>
<dbReference type="STRING" id="53501.SAMN04488043_105189"/>
<dbReference type="EMBL" id="CYSA01000025">
    <property type="protein sequence ID" value="CUH66809.1"/>
    <property type="molecule type" value="Genomic_DNA"/>
</dbReference>
<evidence type="ECO:0000256" key="1">
    <source>
        <dbReference type="SAM" id="MobiDB-lite"/>
    </source>
</evidence>
<accession>A0A0P1FF90</accession>
<protein>
    <submittedName>
        <fullName evidence="2">Phage-related protein</fullName>
    </submittedName>
</protein>
<reference evidence="2 3" key="1">
    <citation type="submission" date="2015-09" db="EMBL/GenBank/DDBJ databases">
        <authorList>
            <consortium name="Swine Surveillance"/>
        </authorList>
    </citation>
    <scope>NUCLEOTIDE SEQUENCE [LARGE SCALE GENOMIC DNA]</scope>
    <source>
        <strain evidence="2 3">CECT 4357</strain>
    </source>
</reference>
<evidence type="ECO:0000313" key="2">
    <source>
        <dbReference type="EMBL" id="CUH66809.1"/>
    </source>
</evidence>
<feature type="region of interest" description="Disordered" evidence="1">
    <location>
        <begin position="552"/>
        <end position="584"/>
    </location>
</feature>
<dbReference type="OrthoDB" id="7311517at2"/>
<dbReference type="AlphaFoldDB" id="A0A0P1FF90"/>
<name>A0A0P1FF90_THAGE</name>
<sequence length="761" mass="77803">MSFAGRLKAVLGLDNGPFKRGLGDAKGSVRGFVGAVRGMIGPLAVAMGAALSVNAVRGAMANIDAQAKLARSLGTSVSSMQVLERAADLTGVSMGQVEQGTIALTKRLSQAAQGSGPAVKALAMLKLNAEGLQQLPLDERLIAIQEAMEKYVPAAQRAAVASDLFGARAGVIFSRLDGAALRQAKAEMEAFGFALSETDAAKVEEANDAISKIGLTTSALGNRLAVSLAPFLKEVSQGFAELLRGGGALNLGLAAIGQQISSVTSVAFDLIRIAGAAASEFVGWVQSLSEGEGAVAGFLGLAGSVVSIFQTLFQGVGKGIGFFADLIETTGGFGEALTALKPVAAEVWDRMKLGAQSMAYAVAARWGDIKAAILEALDGAIDGTVTFGNRAIGAFVGAYKGIKTAWSKLPAAIGDLVIQAANSVVGGVESLLNGVVTRINSFLEKINTILAKLPDWAGGQAKVGLLDEVSFEGLPNKFAGEAADAGAAAGEAFSEAFNQRYFDPPSTGLRGSAASERGLANTYRGIAESLRDLAASPLSSIEALRQQVTEAAAEAESALGDTKTASDDLGNSLQNTGSSGSGALKKVKDSASKVADGLKGMRSAGKSAFVELVTGAKSLKQALADMFAKWAQIGASNLFDSLFPGGGLLSKSQSITGLISKAGSKQIMPLSRMGGVLDMLNDSRIVPSDISKRMTGGVVGGASNAQRFAMSIGFDKSVNSFVAVMRDVAGNVVAEASAPISQRGAELALDRMSKTKSGWGM</sequence>
<organism evidence="2 3">
    <name type="scientific">Thalassovita gelatinovora</name>
    <name type="common">Thalassobius gelatinovorus</name>
    <dbReference type="NCBI Taxonomy" id="53501"/>
    <lineage>
        <taxon>Bacteria</taxon>
        <taxon>Pseudomonadati</taxon>
        <taxon>Pseudomonadota</taxon>
        <taxon>Alphaproteobacteria</taxon>
        <taxon>Rhodobacterales</taxon>
        <taxon>Roseobacteraceae</taxon>
        <taxon>Thalassovita</taxon>
    </lineage>
</organism>
<evidence type="ECO:0000313" key="3">
    <source>
        <dbReference type="Proteomes" id="UP000051587"/>
    </source>
</evidence>
<gene>
    <name evidence="2" type="ORF">TG4357_02652</name>
</gene>
<proteinExistence type="predicted"/>
<feature type="compositionally biased region" description="Polar residues" evidence="1">
    <location>
        <begin position="569"/>
        <end position="578"/>
    </location>
</feature>